<dbReference type="SUPFAM" id="SSF117070">
    <property type="entry name" value="LEA14-like"/>
    <property type="match status" value="1"/>
</dbReference>
<proteinExistence type="predicted"/>
<evidence type="ECO:0000313" key="2">
    <source>
        <dbReference type="Proteomes" id="UP000315540"/>
    </source>
</evidence>
<dbReference type="Gene3D" id="2.60.40.1820">
    <property type="match status" value="1"/>
</dbReference>
<evidence type="ECO:0000313" key="1">
    <source>
        <dbReference type="EMBL" id="TPN82951.1"/>
    </source>
</evidence>
<dbReference type="Proteomes" id="UP000315540">
    <property type="component" value="Unassembled WGS sequence"/>
</dbReference>
<organism evidence="1 2">
    <name type="scientific">Aquimarina algicola</name>
    <dbReference type="NCBI Taxonomy" id="2589995"/>
    <lineage>
        <taxon>Bacteria</taxon>
        <taxon>Pseudomonadati</taxon>
        <taxon>Bacteroidota</taxon>
        <taxon>Flavobacteriia</taxon>
        <taxon>Flavobacteriales</taxon>
        <taxon>Flavobacteriaceae</taxon>
        <taxon>Aquimarina</taxon>
    </lineage>
</organism>
<dbReference type="EMBL" id="VFWZ01000008">
    <property type="protein sequence ID" value="TPN82951.1"/>
    <property type="molecule type" value="Genomic_DNA"/>
</dbReference>
<evidence type="ECO:0008006" key="3">
    <source>
        <dbReference type="Google" id="ProtNLM"/>
    </source>
</evidence>
<comment type="caution">
    <text evidence="1">The sequence shown here is derived from an EMBL/GenBank/DDBJ whole genome shotgun (WGS) entry which is preliminary data.</text>
</comment>
<protein>
    <recommendedName>
        <fullName evidence="3">Late embryogenesis abundant protein LEA-2 subgroup domain-containing protein</fullName>
    </recommendedName>
</protein>
<keyword evidence="2" id="KW-1185">Reference proteome</keyword>
<gene>
    <name evidence="1" type="ORF">FHK87_21230</name>
</gene>
<name>A0A504J9R8_9FLAO</name>
<sequence>MLKWIAGGLAAFFSIRYLSRLHRASTNITSRIRVSIHKITLTGIELTASVQIQNPNPIALRLQHPFVKVLFNDRLLGSSTIENRVIVIEQNSQKDFSLRIQSAGWLTLIQILGTKVAQDIRSATPIQLPLQTQIITRVNGLPYEQTDQVTLQV</sequence>
<accession>A0A504J9R8</accession>
<dbReference type="AlphaFoldDB" id="A0A504J9R8"/>
<reference evidence="1 2" key="1">
    <citation type="submission" date="2019-06" db="EMBL/GenBank/DDBJ databases">
        <authorList>
            <person name="Meng X."/>
        </authorList>
    </citation>
    <scope>NUCLEOTIDE SEQUENCE [LARGE SCALE GENOMIC DNA]</scope>
    <source>
        <strain evidence="1 2">M625</strain>
    </source>
</reference>
<dbReference type="RefSeq" id="WP_140596447.1">
    <property type="nucleotide sequence ID" value="NZ_VFWZ01000008.1"/>
</dbReference>
<dbReference type="OrthoDB" id="979153at2"/>